<protein>
    <recommendedName>
        <fullName evidence="2">Dienelactone hydrolase domain-containing protein</fullName>
    </recommendedName>
</protein>
<gene>
    <name evidence="3" type="ORF">GSTUAT00004260001</name>
</gene>
<sequence>MMDEVSPKAPPAPTVETEVEARAEAPQPRMSDHCTNDTPLDASEVANGPYFLALKEIVKLADVDVYVSKPMDAVSGTPRLVLMLTGGTGVMAKTNQIQADCFAQEGYFVVMPDLEAEDVHLGDSAPNAAAVTAHTENADLLETIKFKAAEGIKGFIIDMWLARHTPENTMPIIETVLKAVKETYADKAYDSSMGILAVGYCFGAKYVLRLAATDEIAAGAIAHGLLISKEDIAGVKKPVTLACVENDMFFPDEVRDGGKKQLQDNNIDHELKVYPGVPHGFAVYGSYSEEHIKTAQKQAFDQFLEFLSKH</sequence>
<evidence type="ECO:0000259" key="2">
    <source>
        <dbReference type="Pfam" id="PF01738"/>
    </source>
</evidence>
<accession>A0A292PYR9</accession>
<feature type="region of interest" description="Disordered" evidence="1">
    <location>
        <begin position="1"/>
        <end position="38"/>
    </location>
</feature>
<reference evidence="3" key="1">
    <citation type="submission" date="2015-10" db="EMBL/GenBank/DDBJ databases">
        <authorList>
            <person name="Regsiter A."/>
            <person name="william w."/>
        </authorList>
    </citation>
    <scope>NUCLEOTIDE SEQUENCE</scope>
    <source>
        <strain evidence="3">Montdore</strain>
    </source>
</reference>
<dbReference type="Pfam" id="PF01738">
    <property type="entry name" value="DLH"/>
    <property type="match status" value="1"/>
</dbReference>
<dbReference type="PANTHER" id="PTHR17630:SF80">
    <property type="entry name" value="DIENELACTONE HYDROLASE DOMAIN-CONTAINING PROTEIN"/>
    <property type="match status" value="1"/>
</dbReference>
<dbReference type="PANTHER" id="PTHR17630">
    <property type="entry name" value="DIENELACTONE HYDROLASE"/>
    <property type="match status" value="1"/>
</dbReference>
<dbReference type="InterPro" id="IPR029058">
    <property type="entry name" value="AB_hydrolase_fold"/>
</dbReference>
<evidence type="ECO:0000313" key="4">
    <source>
        <dbReference type="Proteomes" id="UP001412239"/>
    </source>
</evidence>
<evidence type="ECO:0000256" key="1">
    <source>
        <dbReference type="SAM" id="MobiDB-lite"/>
    </source>
</evidence>
<name>A0A292PYR9_9PEZI</name>
<organism evidence="3 4">
    <name type="scientific">Tuber aestivum</name>
    <name type="common">summer truffle</name>
    <dbReference type="NCBI Taxonomy" id="59557"/>
    <lineage>
        <taxon>Eukaryota</taxon>
        <taxon>Fungi</taxon>
        <taxon>Dikarya</taxon>
        <taxon>Ascomycota</taxon>
        <taxon>Pezizomycotina</taxon>
        <taxon>Pezizomycetes</taxon>
        <taxon>Pezizales</taxon>
        <taxon>Tuberaceae</taxon>
        <taxon>Tuber</taxon>
    </lineage>
</organism>
<dbReference type="InterPro" id="IPR002925">
    <property type="entry name" value="Dienelactn_hydro"/>
</dbReference>
<dbReference type="Proteomes" id="UP001412239">
    <property type="component" value="Unassembled WGS sequence"/>
</dbReference>
<dbReference type="Gene3D" id="3.40.50.1820">
    <property type="entry name" value="alpha/beta hydrolase"/>
    <property type="match status" value="1"/>
</dbReference>
<evidence type="ECO:0000313" key="3">
    <source>
        <dbReference type="EMBL" id="CUS11633.1"/>
    </source>
</evidence>
<keyword evidence="4" id="KW-1185">Reference proteome</keyword>
<dbReference type="GO" id="GO:0016787">
    <property type="term" value="F:hydrolase activity"/>
    <property type="evidence" value="ECO:0007669"/>
    <property type="project" value="InterPro"/>
</dbReference>
<feature type="domain" description="Dienelactone hydrolase" evidence="2">
    <location>
        <begin position="64"/>
        <end position="309"/>
    </location>
</feature>
<dbReference type="EMBL" id="LN891015">
    <property type="protein sequence ID" value="CUS11633.1"/>
    <property type="molecule type" value="Genomic_DNA"/>
</dbReference>
<dbReference type="SUPFAM" id="SSF53474">
    <property type="entry name" value="alpha/beta-Hydrolases"/>
    <property type="match status" value="1"/>
</dbReference>
<dbReference type="AlphaFoldDB" id="A0A292PYR9"/>
<proteinExistence type="predicted"/>